<dbReference type="Proteomes" id="UP000007305">
    <property type="component" value="Chromosome 1"/>
</dbReference>
<keyword evidence="3" id="KW-1185">Reference proteome</keyword>
<accession>A0A804LR48</accession>
<feature type="region of interest" description="Disordered" evidence="1">
    <location>
        <begin position="1"/>
        <end position="81"/>
    </location>
</feature>
<feature type="compositionally biased region" description="Basic and acidic residues" evidence="1">
    <location>
        <begin position="47"/>
        <end position="67"/>
    </location>
</feature>
<protein>
    <submittedName>
        <fullName evidence="2">Uncharacterized protein</fullName>
    </submittedName>
</protein>
<sequence>MERDEGERSREDARPWETEKEHALEDEELRPGAGRSRGKGGRRHGKGQKEGRAWEHQGARMPERATGGEDEDGDQIFPCYI</sequence>
<reference evidence="2" key="3">
    <citation type="submission" date="2021-05" db="UniProtKB">
        <authorList>
            <consortium name="EnsemblPlants"/>
        </authorList>
    </citation>
    <scope>IDENTIFICATION</scope>
    <source>
        <strain evidence="2">cv. B73</strain>
    </source>
</reference>
<dbReference type="EnsemblPlants" id="Zm00001eb030150_T001">
    <property type="protein sequence ID" value="Zm00001eb030150_P001"/>
    <property type="gene ID" value="Zm00001eb030150"/>
</dbReference>
<organism evidence="2 3">
    <name type="scientific">Zea mays</name>
    <name type="common">Maize</name>
    <dbReference type="NCBI Taxonomy" id="4577"/>
    <lineage>
        <taxon>Eukaryota</taxon>
        <taxon>Viridiplantae</taxon>
        <taxon>Streptophyta</taxon>
        <taxon>Embryophyta</taxon>
        <taxon>Tracheophyta</taxon>
        <taxon>Spermatophyta</taxon>
        <taxon>Magnoliopsida</taxon>
        <taxon>Liliopsida</taxon>
        <taxon>Poales</taxon>
        <taxon>Poaceae</taxon>
        <taxon>PACMAD clade</taxon>
        <taxon>Panicoideae</taxon>
        <taxon>Andropogonodae</taxon>
        <taxon>Andropogoneae</taxon>
        <taxon>Tripsacinae</taxon>
        <taxon>Zea</taxon>
    </lineage>
</organism>
<evidence type="ECO:0000256" key="1">
    <source>
        <dbReference type="SAM" id="MobiDB-lite"/>
    </source>
</evidence>
<evidence type="ECO:0000313" key="2">
    <source>
        <dbReference type="EnsemblPlants" id="Zm00001eb030150_P001"/>
    </source>
</evidence>
<feature type="compositionally biased region" description="Basic residues" evidence="1">
    <location>
        <begin position="36"/>
        <end position="46"/>
    </location>
</feature>
<dbReference type="InParanoid" id="A0A804LR48"/>
<reference evidence="3" key="1">
    <citation type="submission" date="2015-12" db="EMBL/GenBank/DDBJ databases">
        <title>Update maize B73 reference genome by single molecule sequencing technologies.</title>
        <authorList>
            <consortium name="Maize Genome Sequencing Project"/>
            <person name="Ware D."/>
        </authorList>
    </citation>
    <scope>NUCLEOTIDE SEQUENCE [LARGE SCALE GENOMIC DNA]</scope>
    <source>
        <strain evidence="3">cv. B73</strain>
    </source>
</reference>
<proteinExistence type="predicted"/>
<evidence type="ECO:0000313" key="3">
    <source>
        <dbReference type="Proteomes" id="UP000007305"/>
    </source>
</evidence>
<dbReference type="AlphaFoldDB" id="A0A804LR48"/>
<reference evidence="2" key="2">
    <citation type="submission" date="2019-07" db="EMBL/GenBank/DDBJ databases">
        <authorList>
            <person name="Seetharam A."/>
            <person name="Woodhouse M."/>
            <person name="Cannon E."/>
        </authorList>
    </citation>
    <scope>NUCLEOTIDE SEQUENCE [LARGE SCALE GENOMIC DNA]</scope>
    <source>
        <strain evidence="2">cv. B73</strain>
    </source>
</reference>
<dbReference type="Gramene" id="Zm00001eb030150_T001">
    <property type="protein sequence ID" value="Zm00001eb030150_P001"/>
    <property type="gene ID" value="Zm00001eb030150"/>
</dbReference>
<name>A0A804LR48_MAIZE</name>
<feature type="compositionally biased region" description="Basic and acidic residues" evidence="1">
    <location>
        <begin position="1"/>
        <end position="23"/>
    </location>
</feature>